<dbReference type="NCBIfam" id="NF047446">
    <property type="entry name" value="barrel_OmpL47"/>
    <property type="match status" value="2"/>
</dbReference>
<evidence type="ECO:0000313" key="4">
    <source>
        <dbReference type="Proteomes" id="UP000198859"/>
    </source>
</evidence>
<keyword evidence="4" id="KW-1185">Reference proteome</keyword>
<reference evidence="4" key="1">
    <citation type="submission" date="2016-10" db="EMBL/GenBank/DDBJ databases">
        <authorList>
            <person name="Varghese N."/>
            <person name="Submissions S."/>
        </authorList>
    </citation>
    <scope>NUCLEOTIDE SEQUENCE [LARGE SCALE GENOMIC DNA]</scope>
    <source>
        <strain evidence="4">DSM 22127</strain>
    </source>
</reference>
<feature type="signal peptide" evidence="1">
    <location>
        <begin position="1"/>
        <end position="22"/>
    </location>
</feature>
<dbReference type="OrthoDB" id="5718261at2"/>
<organism evidence="3 4">
    <name type="scientific">Nocardioides scoriae</name>
    <dbReference type="NCBI Taxonomy" id="642780"/>
    <lineage>
        <taxon>Bacteria</taxon>
        <taxon>Bacillati</taxon>
        <taxon>Actinomycetota</taxon>
        <taxon>Actinomycetes</taxon>
        <taxon>Propionibacteriales</taxon>
        <taxon>Nocardioidaceae</taxon>
        <taxon>Nocardioides</taxon>
    </lineage>
</organism>
<feature type="domain" description="Ig-like" evidence="2">
    <location>
        <begin position="178"/>
        <end position="220"/>
    </location>
</feature>
<dbReference type="Gene3D" id="2.60.40.10">
    <property type="entry name" value="Immunoglobulins"/>
    <property type="match status" value="1"/>
</dbReference>
<dbReference type="InterPro" id="IPR013783">
    <property type="entry name" value="Ig-like_fold"/>
</dbReference>
<dbReference type="GO" id="GO:0005975">
    <property type="term" value="P:carbohydrate metabolic process"/>
    <property type="evidence" value="ECO:0007669"/>
    <property type="project" value="UniProtKB-ARBA"/>
</dbReference>
<dbReference type="InterPro" id="IPR058094">
    <property type="entry name" value="Ig-like_OmpL47-like"/>
</dbReference>
<evidence type="ECO:0000313" key="3">
    <source>
        <dbReference type="EMBL" id="SDT02339.1"/>
    </source>
</evidence>
<dbReference type="Proteomes" id="UP000198859">
    <property type="component" value="Chromosome I"/>
</dbReference>
<accession>A0A1H1X1C0</accession>
<evidence type="ECO:0000256" key="1">
    <source>
        <dbReference type="SAM" id="SignalP"/>
    </source>
</evidence>
<proteinExistence type="predicted"/>
<dbReference type="EMBL" id="LT629757">
    <property type="protein sequence ID" value="SDT02339.1"/>
    <property type="molecule type" value="Genomic_DNA"/>
</dbReference>
<name>A0A1H1X1C0_9ACTN</name>
<dbReference type="RefSeq" id="WP_091731942.1">
    <property type="nucleotide sequence ID" value="NZ_LT629757.1"/>
</dbReference>
<dbReference type="Gene3D" id="3.30.1920.20">
    <property type="match status" value="2"/>
</dbReference>
<sequence>MKRAAALLLVLLLAALAPTAVAAWSVSASGTGRASATTVDRAAAPTASAGPGQVTLTWPATRLSSGAGVTGYRVLRHDGATVTTACAAVAPATTCQDPSPVPTTVSYGVVATVASWIGAESPLTSFTFDTTAPETTASITPAPNAAGWSNTDVSVQLSAADSGAGVASVVRSLDGGAPVTTAGASVTVPVSGAGDHTLTFHAVDRAGNVEATRSRTIRIDPIAPVTGVSWTDASGTSTSPKAWYAGDVTLGFSATDSGGSGVRSVAVDGVPSAGSTASRTVTGPGPTSVSFRANDVADNVEPLRSVTVRIDRSAPTSTITPADSGTWVRAASQSFTLDARDVSGTAGADSGVASLTYAVDGGAAVVVPAAQLPVTPAALGQGAHTVTYSALDVAGNRQATQTARVWVDQVAPVTTFAQQSGGGQVTLTATDAASGVASVAYKVDAGSYVQVTGSSAAPVIAPGNHTLTWRATDVAGNVEGETTRSVTIAGDTTAPTLAISDPSAGASYPVGNSGTGSWAKVCGSGRVCASVTDAESGVNATTVTYTLTASTGANAGRCWSGSAWTAGTSCAAGMTLAAGTWSGGTIDRSQMAPGSYSLTVRAGDNAGNSISQTLGFSTRP</sequence>
<protein>
    <submittedName>
        <fullName evidence="3">Ig-like domain (Group 3)</fullName>
    </submittedName>
</protein>
<feature type="chain" id="PRO_5009265047" evidence="1">
    <location>
        <begin position="23"/>
        <end position="620"/>
    </location>
</feature>
<evidence type="ECO:0000259" key="2">
    <source>
        <dbReference type="Pfam" id="PF12245"/>
    </source>
</evidence>
<gene>
    <name evidence="3" type="ORF">SAMN04488570_3319</name>
</gene>
<dbReference type="Pfam" id="PF12245">
    <property type="entry name" value="Big_3_2"/>
    <property type="match status" value="1"/>
</dbReference>
<dbReference type="STRING" id="642780.SAMN04488570_3319"/>
<keyword evidence="1" id="KW-0732">Signal</keyword>
<dbReference type="AlphaFoldDB" id="A0A1H1X1C0"/>
<dbReference type="InterPro" id="IPR022038">
    <property type="entry name" value="Ig-like_bact"/>
</dbReference>